<gene>
    <name evidence="3" type="ORF">AM231_03425</name>
</gene>
<dbReference type="GO" id="GO:0008233">
    <property type="term" value="F:peptidase activity"/>
    <property type="evidence" value="ECO:0007669"/>
    <property type="project" value="UniProtKB-KW"/>
</dbReference>
<proteinExistence type="predicted"/>
<sequence>MEALYWGCLIGGVIFAIVTVVLGDILSSALDGLLDFLSVDFLNPVVIAGGITVFGGAGIMLTKYTELTTGAHVTLSVLAAIVISILVYFGYVKPMENSENSTGFSIKELAGRIGVVTVPLPAEGYGEVMVKIGAGNTMHIASSFDHQNLPAGVRVVVVDVVEGVLRVSELEERIGEG</sequence>
<keyword evidence="4" id="KW-1185">Reference proteome</keyword>
<keyword evidence="3" id="KW-0645">Protease</keyword>
<evidence type="ECO:0000313" key="4">
    <source>
        <dbReference type="Proteomes" id="UP000036932"/>
    </source>
</evidence>
<evidence type="ECO:0000259" key="2">
    <source>
        <dbReference type="Pfam" id="PF25842"/>
    </source>
</evidence>
<feature type="transmembrane region" description="Helical" evidence="1">
    <location>
        <begin position="73"/>
        <end position="91"/>
    </location>
</feature>
<accession>A0A0M1P2J9</accession>
<dbReference type="Proteomes" id="UP000036932">
    <property type="component" value="Unassembled WGS sequence"/>
</dbReference>
<keyword evidence="1" id="KW-0812">Transmembrane</keyword>
<dbReference type="Gene3D" id="2.40.50.140">
    <property type="entry name" value="Nucleic acid-binding proteins"/>
    <property type="match status" value="1"/>
</dbReference>
<evidence type="ECO:0000313" key="3">
    <source>
        <dbReference type="EMBL" id="KOR88284.1"/>
    </source>
</evidence>
<dbReference type="InterPro" id="IPR012340">
    <property type="entry name" value="NA-bd_OB-fold"/>
</dbReference>
<reference evidence="4" key="1">
    <citation type="submission" date="2015-08" db="EMBL/GenBank/DDBJ databases">
        <title>Genome sequencing project for genomic taxonomy and phylogenomics of Bacillus-like bacteria.</title>
        <authorList>
            <person name="Liu B."/>
            <person name="Wang J."/>
            <person name="Zhu Y."/>
            <person name="Liu G."/>
            <person name="Chen Q."/>
            <person name="Chen Z."/>
            <person name="Lan J."/>
            <person name="Che J."/>
            <person name="Ge C."/>
            <person name="Shi H."/>
            <person name="Pan Z."/>
            <person name="Liu X."/>
        </authorList>
    </citation>
    <scope>NUCLEOTIDE SEQUENCE [LARGE SCALE GENOMIC DNA]</scope>
    <source>
        <strain evidence="4">FJAT-22460</strain>
    </source>
</reference>
<comment type="caution">
    <text evidence="3">The sequence shown here is derived from an EMBL/GenBank/DDBJ whole genome shotgun (WGS) entry which is preliminary data.</text>
</comment>
<dbReference type="RefSeq" id="WP_053489240.1">
    <property type="nucleotide sequence ID" value="NZ_LIUT01000001.1"/>
</dbReference>
<feature type="transmembrane region" description="Helical" evidence="1">
    <location>
        <begin position="7"/>
        <end position="29"/>
    </location>
</feature>
<name>A0A0M1P2J9_9BACL</name>
<dbReference type="AlphaFoldDB" id="A0A0M1P2J9"/>
<keyword evidence="1" id="KW-0472">Membrane</keyword>
<organism evidence="3 4">
    <name type="scientific">Paenibacillus solani</name>
    <dbReference type="NCBI Taxonomy" id="1705565"/>
    <lineage>
        <taxon>Bacteria</taxon>
        <taxon>Bacillati</taxon>
        <taxon>Bacillota</taxon>
        <taxon>Bacilli</taxon>
        <taxon>Bacillales</taxon>
        <taxon>Paenibacillaceae</taxon>
        <taxon>Paenibacillus</taxon>
    </lineage>
</organism>
<dbReference type="InterPro" id="IPR058653">
    <property type="entry name" value="NfeD2_TM"/>
</dbReference>
<dbReference type="EMBL" id="LIUT01000001">
    <property type="protein sequence ID" value="KOR88284.1"/>
    <property type="molecule type" value="Genomic_DNA"/>
</dbReference>
<protein>
    <submittedName>
        <fullName evidence="3">Protease</fullName>
    </submittedName>
</protein>
<dbReference type="OrthoDB" id="1683445at2"/>
<dbReference type="PATRIC" id="fig|1705565.3.peg.2556"/>
<dbReference type="Pfam" id="PF25842">
    <property type="entry name" value="NfeD_TM"/>
    <property type="match status" value="1"/>
</dbReference>
<keyword evidence="3" id="KW-0378">Hydrolase</keyword>
<feature type="domain" description="Membrane protein NfeD2 N-terminal transmembrane" evidence="2">
    <location>
        <begin position="1"/>
        <end position="100"/>
    </location>
</feature>
<dbReference type="GO" id="GO:0006508">
    <property type="term" value="P:proteolysis"/>
    <property type="evidence" value="ECO:0007669"/>
    <property type="project" value="UniProtKB-KW"/>
</dbReference>
<keyword evidence="1" id="KW-1133">Transmembrane helix</keyword>
<feature type="transmembrane region" description="Helical" evidence="1">
    <location>
        <begin position="41"/>
        <end position="61"/>
    </location>
</feature>
<evidence type="ECO:0000256" key="1">
    <source>
        <dbReference type="SAM" id="Phobius"/>
    </source>
</evidence>